<feature type="compositionally biased region" description="Acidic residues" evidence="1">
    <location>
        <begin position="27"/>
        <end position="52"/>
    </location>
</feature>
<sequence length="68" mass="7385">MSFSNYNPPYLCEEDQEPKPDGSGDVAEGDQGDDEDNDDDEGDDAWVYEDDSSVSSGSSLPPDDYGDQ</sequence>
<protein>
    <submittedName>
        <fullName evidence="2">Uncharacterized protein</fullName>
    </submittedName>
</protein>
<name>A0A427XS20_9TREE</name>
<dbReference type="AlphaFoldDB" id="A0A427XS20"/>
<dbReference type="Proteomes" id="UP000279236">
    <property type="component" value="Unassembled WGS sequence"/>
</dbReference>
<proteinExistence type="predicted"/>
<organism evidence="2 3">
    <name type="scientific">Apiotrichum porosum</name>
    <dbReference type="NCBI Taxonomy" id="105984"/>
    <lineage>
        <taxon>Eukaryota</taxon>
        <taxon>Fungi</taxon>
        <taxon>Dikarya</taxon>
        <taxon>Basidiomycota</taxon>
        <taxon>Agaricomycotina</taxon>
        <taxon>Tremellomycetes</taxon>
        <taxon>Trichosporonales</taxon>
        <taxon>Trichosporonaceae</taxon>
        <taxon>Apiotrichum</taxon>
    </lineage>
</organism>
<keyword evidence="3" id="KW-1185">Reference proteome</keyword>
<evidence type="ECO:0000313" key="2">
    <source>
        <dbReference type="EMBL" id="RSH81634.1"/>
    </source>
</evidence>
<evidence type="ECO:0000256" key="1">
    <source>
        <dbReference type="SAM" id="MobiDB-lite"/>
    </source>
</evidence>
<evidence type="ECO:0000313" key="3">
    <source>
        <dbReference type="Proteomes" id="UP000279236"/>
    </source>
</evidence>
<gene>
    <name evidence="2" type="ORF">EHS24_007812</name>
</gene>
<dbReference type="EMBL" id="RSCE01000006">
    <property type="protein sequence ID" value="RSH81634.1"/>
    <property type="molecule type" value="Genomic_DNA"/>
</dbReference>
<feature type="region of interest" description="Disordered" evidence="1">
    <location>
        <begin position="1"/>
        <end position="68"/>
    </location>
</feature>
<feature type="compositionally biased region" description="Low complexity" evidence="1">
    <location>
        <begin position="53"/>
        <end position="68"/>
    </location>
</feature>
<dbReference type="RefSeq" id="XP_028476089.1">
    <property type="nucleotide sequence ID" value="XM_028623156.1"/>
</dbReference>
<accession>A0A427XS20</accession>
<comment type="caution">
    <text evidence="2">The sequence shown here is derived from an EMBL/GenBank/DDBJ whole genome shotgun (WGS) entry which is preliminary data.</text>
</comment>
<dbReference type="GeneID" id="39592355"/>
<reference evidence="2 3" key="1">
    <citation type="submission" date="2018-11" db="EMBL/GenBank/DDBJ databases">
        <title>Genome sequence of Apiotrichum porosum DSM 27194.</title>
        <authorList>
            <person name="Aliyu H."/>
            <person name="Gorte O."/>
            <person name="Ochsenreither K."/>
        </authorList>
    </citation>
    <scope>NUCLEOTIDE SEQUENCE [LARGE SCALE GENOMIC DNA]</scope>
    <source>
        <strain evidence="2 3">DSM 27194</strain>
    </source>
</reference>